<dbReference type="GO" id="GO:0016787">
    <property type="term" value="F:hydrolase activity"/>
    <property type="evidence" value="ECO:0007669"/>
    <property type="project" value="UniProtKB-KW"/>
</dbReference>
<dbReference type="Gene3D" id="3.30.2060.10">
    <property type="entry name" value="Penicillin-binding protein 1b domain"/>
    <property type="match status" value="1"/>
</dbReference>
<dbReference type="InterPro" id="IPR001650">
    <property type="entry name" value="Helicase_C-like"/>
</dbReference>
<dbReference type="AlphaFoldDB" id="A0A971M384"/>
<dbReference type="SUPFAM" id="SSF143517">
    <property type="entry name" value="TRCF domain-like"/>
    <property type="match status" value="1"/>
</dbReference>
<evidence type="ECO:0000256" key="6">
    <source>
        <dbReference type="ARBA" id="ARBA00022806"/>
    </source>
</evidence>
<evidence type="ECO:0000259" key="14">
    <source>
        <dbReference type="PROSITE" id="PS51192"/>
    </source>
</evidence>
<reference evidence="16" key="2">
    <citation type="submission" date="2020-01" db="EMBL/GenBank/DDBJ databases">
        <authorList>
            <person name="Campanaro S."/>
        </authorList>
    </citation>
    <scope>NUCLEOTIDE SEQUENCE</scope>
    <source>
        <strain evidence="16">AS06rmzACSIP_7</strain>
    </source>
</reference>
<comment type="similarity">
    <text evidence="10 13">In the N-terminal section; belongs to the UvrB family.</text>
</comment>
<dbReference type="InterPro" id="IPR041471">
    <property type="entry name" value="UvrB_inter"/>
</dbReference>
<dbReference type="InterPro" id="IPR005118">
    <property type="entry name" value="TRCF_C"/>
</dbReference>
<comment type="caution">
    <text evidence="16">The sequence shown here is derived from an EMBL/GenBank/DDBJ whole genome shotgun (WGS) entry which is preliminary data.</text>
</comment>
<evidence type="ECO:0000313" key="17">
    <source>
        <dbReference type="Proteomes" id="UP000777265"/>
    </source>
</evidence>
<dbReference type="InterPro" id="IPR004576">
    <property type="entry name" value="Mfd"/>
</dbReference>
<dbReference type="InterPro" id="IPR027417">
    <property type="entry name" value="P-loop_NTPase"/>
</dbReference>
<dbReference type="PANTHER" id="PTHR47964:SF1">
    <property type="entry name" value="ATP-DEPENDENT DNA HELICASE HOMOLOG RECG, CHLOROPLASTIC"/>
    <property type="match status" value="1"/>
</dbReference>
<dbReference type="SMART" id="SM00487">
    <property type="entry name" value="DEXDc"/>
    <property type="match status" value="1"/>
</dbReference>
<proteinExistence type="inferred from homology"/>
<dbReference type="SUPFAM" id="SSF52540">
    <property type="entry name" value="P-loop containing nucleoside triphosphate hydrolases"/>
    <property type="match status" value="4"/>
</dbReference>
<evidence type="ECO:0000256" key="2">
    <source>
        <dbReference type="ARBA" id="ARBA00022490"/>
    </source>
</evidence>
<dbReference type="InterPro" id="IPR014001">
    <property type="entry name" value="Helicase_ATP-bd"/>
</dbReference>
<dbReference type="InterPro" id="IPR037235">
    <property type="entry name" value="TRCF-like_C_D7"/>
</dbReference>
<keyword evidence="5 13" id="KW-0378">Hydrolase</keyword>
<evidence type="ECO:0000256" key="12">
    <source>
        <dbReference type="ARBA" id="ARBA00070128"/>
    </source>
</evidence>
<dbReference type="Pfam" id="PF17757">
    <property type="entry name" value="UvrB_inter"/>
    <property type="match status" value="1"/>
</dbReference>
<accession>A0A971M384</accession>
<dbReference type="GO" id="GO:0003684">
    <property type="term" value="F:damaged DNA binding"/>
    <property type="evidence" value="ECO:0007669"/>
    <property type="project" value="InterPro"/>
</dbReference>
<dbReference type="Gene3D" id="3.90.1150.50">
    <property type="entry name" value="Transcription-repair-coupling factor, D7 domain"/>
    <property type="match status" value="1"/>
</dbReference>
<dbReference type="SUPFAM" id="SSF141259">
    <property type="entry name" value="CarD-like"/>
    <property type="match status" value="1"/>
</dbReference>
<dbReference type="SMART" id="SM00490">
    <property type="entry name" value="HELICc"/>
    <property type="match status" value="1"/>
</dbReference>
<dbReference type="FunFam" id="3.40.50.300:FF:000546">
    <property type="entry name" value="Transcription-repair-coupling factor"/>
    <property type="match status" value="1"/>
</dbReference>
<evidence type="ECO:0000256" key="3">
    <source>
        <dbReference type="ARBA" id="ARBA00022741"/>
    </source>
</evidence>
<feature type="domain" description="Helicase C-terminal" evidence="15">
    <location>
        <begin position="714"/>
        <end position="868"/>
    </location>
</feature>
<keyword evidence="2 13" id="KW-0963">Cytoplasm</keyword>
<protein>
    <recommendedName>
        <fullName evidence="12 13">Transcription-repair-coupling factor</fullName>
        <shortName evidence="13">TRCF</shortName>
        <ecNumber evidence="13">3.6.4.-</ecNumber>
    </recommendedName>
</protein>
<comment type="similarity">
    <text evidence="11 13">In the C-terminal section; belongs to the helicase family. RecG subfamily.</text>
</comment>
<evidence type="ECO:0000256" key="10">
    <source>
        <dbReference type="ARBA" id="ARBA00061104"/>
    </source>
</evidence>
<dbReference type="GO" id="GO:0005524">
    <property type="term" value="F:ATP binding"/>
    <property type="evidence" value="ECO:0007669"/>
    <property type="project" value="UniProtKB-UniRule"/>
</dbReference>
<dbReference type="Pfam" id="PF00271">
    <property type="entry name" value="Helicase_C"/>
    <property type="match status" value="1"/>
</dbReference>
<dbReference type="Pfam" id="PF03461">
    <property type="entry name" value="TRCF"/>
    <property type="match status" value="1"/>
</dbReference>
<dbReference type="InterPro" id="IPR036101">
    <property type="entry name" value="CarD-like/TRCF_RID_sf"/>
</dbReference>
<organism evidence="16 17">
    <name type="scientific">Syntrophorhabdus aromaticivorans</name>
    <dbReference type="NCBI Taxonomy" id="328301"/>
    <lineage>
        <taxon>Bacteria</taxon>
        <taxon>Pseudomonadati</taxon>
        <taxon>Thermodesulfobacteriota</taxon>
        <taxon>Syntrophorhabdia</taxon>
        <taxon>Syntrophorhabdales</taxon>
        <taxon>Syntrophorhabdaceae</taxon>
        <taxon>Syntrophorhabdus</taxon>
    </lineage>
</organism>
<keyword evidence="6" id="KW-0347">Helicase</keyword>
<evidence type="ECO:0000256" key="4">
    <source>
        <dbReference type="ARBA" id="ARBA00022763"/>
    </source>
</evidence>
<dbReference type="PROSITE" id="PS51192">
    <property type="entry name" value="HELICASE_ATP_BIND_1"/>
    <property type="match status" value="1"/>
</dbReference>
<evidence type="ECO:0000256" key="7">
    <source>
        <dbReference type="ARBA" id="ARBA00022840"/>
    </source>
</evidence>
<reference evidence="16" key="1">
    <citation type="journal article" date="2020" name="Biotechnol. Biofuels">
        <title>New insights from the biogas microbiome by comprehensive genome-resolved metagenomics of nearly 1600 species originating from multiple anaerobic digesters.</title>
        <authorList>
            <person name="Campanaro S."/>
            <person name="Treu L."/>
            <person name="Rodriguez-R L.M."/>
            <person name="Kovalovszki A."/>
            <person name="Ziels R.M."/>
            <person name="Maus I."/>
            <person name="Zhu X."/>
            <person name="Kougias P.G."/>
            <person name="Basile A."/>
            <person name="Luo G."/>
            <person name="Schluter A."/>
            <person name="Konstantinidis K.T."/>
            <person name="Angelidaki I."/>
        </authorList>
    </citation>
    <scope>NUCLEOTIDE SEQUENCE</scope>
    <source>
        <strain evidence="16">AS06rmzACSIP_7</strain>
    </source>
</reference>
<evidence type="ECO:0000256" key="5">
    <source>
        <dbReference type="ARBA" id="ARBA00022801"/>
    </source>
</evidence>
<name>A0A971M384_9BACT</name>
<dbReference type="SMART" id="SM01058">
    <property type="entry name" value="CarD_TRCF"/>
    <property type="match status" value="1"/>
</dbReference>
<dbReference type="SMART" id="SM00982">
    <property type="entry name" value="TRCF"/>
    <property type="match status" value="1"/>
</dbReference>
<keyword evidence="3 13" id="KW-0547">Nucleotide-binding</keyword>
<dbReference type="Pfam" id="PF02559">
    <property type="entry name" value="CarD_TRCF_RID"/>
    <property type="match status" value="1"/>
</dbReference>
<dbReference type="Gene3D" id="3.40.50.11180">
    <property type="match status" value="1"/>
</dbReference>
<dbReference type="PROSITE" id="PS51194">
    <property type="entry name" value="HELICASE_CTER"/>
    <property type="match status" value="1"/>
</dbReference>
<evidence type="ECO:0000256" key="13">
    <source>
        <dbReference type="HAMAP-Rule" id="MF_00969"/>
    </source>
</evidence>
<dbReference type="GO" id="GO:0006355">
    <property type="term" value="P:regulation of DNA-templated transcription"/>
    <property type="evidence" value="ECO:0007669"/>
    <property type="project" value="UniProtKB-UniRule"/>
</dbReference>
<dbReference type="InterPro" id="IPR047112">
    <property type="entry name" value="RecG/Mfd"/>
</dbReference>
<sequence>MYDLKKTGFIYITGQIGSFLSFVLSHARRKTLIFYETEDEALVLKEEIEFFAHEDAYIFPIYADRVFEKEDEVKRIAFLHHLASDNIFTGLFPLSAVAHALPAPDSIATNTMTIQFGDTVFQEDITAFLDKSGYEPAGLVREEGSYAKRGGIIDVFPSSSDRPIRIEFLGDEVYSIRFFDPVTQRSTKEIEKCSLTPAKTVIHRHTTIIDYIHDNMILVHKGINHLARFAEVNQGTSTLREELEKRFRSNLNIDCSGIEGDENDGGDIIEAVSNEDLRHIFELKKTEIFKTLAAKMRTEWIDSPFVYLCTNNPHQAERLQEIFRSYDIPLPILKVIGFPKKEREWGIMVGPLRRGFRTQGIVFLTEEDIVGPKKRVVKRKWDGFDEFLNSFKDLAIGEWVVHIDHGIGIYRGITELKIGECTKDFLVIEYQDTDKLYVPIDDLHRVQKFIGGEKHKPKIDKLGTQYWANTKRRVKSNVEDIAKELIDLYAERELAQGHGYPPEDELFREMESGFEYEETEGQIQAIDAVLGDLRNPRPMDRVVCGDVGFGKTEVALRASFKAVMDNKQVALLVPTTILAQQHYKTFQDRFRDYPVNIEMLSRFKSKDQLRDIVENVKKGRVDIVIGTHRLLQKDVHFKDLGLLVIDEEHRFGVKHKEKLRSLKKSIDVLTLSATPIPRTLHMALTGIKDLSIISTPPLDRLAVKTHVVRFRDETIKKGIINELERGGQVFFVHNFIHNIGVVYNHLRGLLPDARIAVAHGRMDGKDLERIMLDFIDRKYDILLSTNIIESGLDISNVNTIFINNANRMGLADLYQLRGRVGRSTKQAYAYLLVPKDEVLAKDAAFRLKIIEELTELGSGFHIANYDLEIRGAGNLLGKEQSGSVNLIGFELYCTMLEDAVKHLKEKTEIVEEEIVSEINIPVDAFIPDSYIGDPTQKLLTYKRLSKVREEAELTDMKDELKDRYGDIPRPLANLLDVISLKCVLTRAGIRRLEHAPRQVILHVSEKTPLDMKRLLSLVKDDGRVKLLPDGRIIMQTDKRAGELVSFTKNVLMEFIPMCYNTTDKRSVMTS</sequence>
<gene>
    <name evidence="13 16" type="primary">mfd</name>
    <name evidence="16" type="ORF">GXY80_03500</name>
</gene>
<dbReference type="GO" id="GO:0003678">
    <property type="term" value="F:DNA helicase activity"/>
    <property type="evidence" value="ECO:0007669"/>
    <property type="project" value="TreeGrafter"/>
</dbReference>
<keyword evidence="8 13" id="KW-0238">DNA-binding</keyword>
<evidence type="ECO:0000259" key="15">
    <source>
        <dbReference type="PROSITE" id="PS51194"/>
    </source>
</evidence>
<dbReference type="GO" id="GO:0000716">
    <property type="term" value="P:transcription-coupled nucleotide-excision repair, DNA damage recognition"/>
    <property type="evidence" value="ECO:0007669"/>
    <property type="project" value="UniProtKB-UniRule"/>
</dbReference>
<evidence type="ECO:0000256" key="11">
    <source>
        <dbReference type="ARBA" id="ARBA00061399"/>
    </source>
</evidence>
<dbReference type="Gene3D" id="2.40.10.170">
    <property type="match status" value="1"/>
</dbReference>
<keyword evidence="7 13" id="KW-0067">ATP-binding</keyword>
<dbReference type="InterPro" id="IPR003711">
    <property type="entry name" value="CarD-like/TRCF_RID"/>
</dbReference>
<evidence type="ECO:0000313" key="16">
    <source>
        <dbReference type="EMBL" id="NLW34537.1"/>
    </source>
</evidence>
<keyword evidence="4 13" id="KW-0227">DNA damage</keyword>
<dbReference type="EC" id="3.6.4.-" evidence="13"/>
<dbReference type="PANTHER" id="PTHR47964">
    <property type="entry name" value="ATP-DEPENDENT DNA HELICASE HOMOLOG RECG, CHLOROPLASTIC"/>
    <property type="match status" value="1"/>
</dbReference>
<keyword evidence="9 13" id="KW-0234">DNA repair</keyword>
<dbReference type="GO" id="GO:0005737">
    <property type="term" value="C:cytoplasm"/>
    <property type="evidence" value="ECO:0007669"/>
    <property type="project" value="UniProtKB-SubCell"/>
</dbReference>
<dbReference type="Gene3D" id="3.40.50.300">
    <property type="entry name" value="P-loop containing nucleotide triphosphate hydrolases"/>
    <property type="match status" value="2"/>
</dbReference>
<dbReference type="CDD" id="cd17991">
    <property type="entry name" value="DEXHc_TRCF"/>
    <property type="match status" value="1"/>
</dbReference>
<dbReference type="Pfam" id="PF00270">
    <property type="entry name" value="DEAD"/>
    <property type="match status" value="1"/>
</dbReference>
<dbReference type="InterPro" id="IPR011545">
    <property type="entry name" value="DEAD/DEAH_box_helicase_dom"/>
</dbReference>
<comment type="function">
    <text evidence="13">Couples transcription and DNA repair by recognizing RNA polymerase (RNAP) stalled at DNA lesions. Mediates ATP-dependent release of RNAP and its truncated transcript from the DNA, and recruitment of nucleotide excision repair machinery to the damaged site.</text>
</comment>
<dbReference type="EMBL" id="JAAYEE010000062">
    <property type="protein sequence ID" value="NLW34537.1"/>
    <property type="molecule type" value="Genomic_DNA"/>
</dbReference>
<comment type="subcellular location">
    <subcellularLocation>
        <location evidence="1 13">Cytoplasm</location>
    </subcellularLocation>
</comment>
<dbReference type="Proteomes" id="UP000777265">
    <property type="component" value="Unassembled WGS sequence"/>
</dbReference>
<feature type="domain" description="Helicase ATP-binding" evidence="14">
    <location>
        <begin position="532"/>
        <end position="693"/>
    </location>
</feature>
<evidence type="ECO:0000256" key="9">
    <source>
        <dbReference type="ARBA" id="ARBA00023204"/>
    </source>
</evidence>
<evidence type="ECO:0000256" key="8">
    <source>
        <dbReference type="ARBA" id="ARBA00023125"/>
    </source>
</evidence>
<evidence type="ECO:0000256" key="1">
    <source>
        <dbReference type="ARBA" id="ARBA00004496"/>
    </source>
</evidence>
<dbReference type="HAMAP" id="MF_00969">
    <property type="entry name" value="TRCF"/>
    <property type="match status" value="1"/>
</dbReference>
<dbReference type="NCBIfam" id="TIGR00580">
    <property type="entry name" value="mfd"/>
    <property type="match status" value="1"/>
</dbReference>